<dbReference type="RefSeq" id="XP_018382527.1">
    <property type="nucleotide sequence ID" value="XM_018523719.1"/>
</dbReference>
<sequence>MESPIDQKASPNQATECSQSPHLPWDVLIEIAHHCRLDELRVLTMVSTQMRDLIDRYIPTIAPAVAHVTFSKRVLQHMYDRSNFFHYKQLRELVPHQLAAILVNKHRIAYSNGRPVYRIPAEAPGGDYLRKRVANGWDILRELYLISQDVRTSYTEDELIQQDRRSPRYSLDACKMKEDIIQQRRLDYVHGLCSHQIRDYILLTTLLPCIFSMSKAHVGDEYEPWIFDKGESFDQLRSFRDGTTWLSWFVLAEGLHIFWAQWWSLPPDLAQHHIARRAVHTYKVLDPALVDHQRSLMKRLHDGIRDVGGVKLADYGNLKPHLYFPHVSKGQRPPKDLRAPETLQHVLFHANFRCPDGVEEPFPLIISPW</sequence>
<evidence type="ECO:0000313" key="1">
    <source>
        <dbReference type="EMBL" id="OAG17106.1"/>
    </source>
</evidence>
<dbReference type="GeneID" id="29109313"/>
<accession>A0A177DC88</accession>
<evidence type="ECO:0008006" key="3">
    <source>
        <dbReference type="Google" id="ProtNLM"/>
    </source>
</evidence>
<reference evidence="1 2" key="1">
    <citation type="submission" date="2016-05" db="EMBL/GenBank/DDBJ databases">
        <title>Comparative analysis of secretome profiles of manganese(II)-oxidizing ascomycete fungi.</title>
        <authorList>
            <consortium name="DOE Joint Genome Institute"/>
            <person name="Zeiner C.A."/>
            <person name="Purvine S.O."/>
            <person name="Zink E.M."/>
            <person name="Wu S."/>
            <person name="Pasa-Tolic L."/>
            <person name="Chaput D.L."/>
            <person name="Haridas S."/>
            <person name="Grigoriev I.V."/>
            <person name="Santelli C.M."/>
            <person name="Hansel C.M."/>
        </authorList>
    </citation>
    <scope>NUCLEOTIDE SEQUENCE [LARGE SCALE GENOMIC DNA]</scope>
    <source>
        <strain evidence="1 2">SRC1lrK2f</strain>
    </source>
</reference>
<organism evidence="1 2">
    <name type="scientific">Alternaria alternata</name>
    <name type="common">Alternaria rot fungus</name>
    <name type="synonym">Torula alternata</name>
    <dbReference type="NCBI Taxonomy" id="5599"/>
    <lineage>
        <taxon>Eukaryota</taxon>
        <taxon>Fungi</taxon>
        <taxon>Dikarya</taxon>
        <taxon>Ascomycota</taxon>
        <taxon>Pezizomycotina</taxon>
        <taxon>Dothideomycetes</taxon>
        <taxon>Pleosporomycetidae</taxon>
        <taxon>Pleosporales</taxon>
        <taxon>Pleosporineae</taxon>
        <taxon>Pleosporaceae</taxon>
        <taxon>Alternaria</taxon>
        <taxon>Alternaria sect. Alternaria</taxon>
        <taxon>Alternaria alternata complex</taxon>
    </lineage>
</organism>
<keyword evidence="2" id="KW-1185">Reference proteome</keyword>
<name>A0A177DC88_ALTAL</name>
<evidence type="ECO:0000313" key="2">
    <source>
        <dbReference type="Proteomes" id="UP000077248"/>
    </source>
</evidence>
<dbReference type="OMA" id="FHANFRC"/>
<proteinExistence type="predicted"/>
<dbReference type="KEGG" id="aalt:CC77DRAFT_1011584"/>
<dbReference type="EMBL" id="KV441487">
    <property type="protein sequence ID" value="OAG17106.1"/>
    <property type="molecule type" value="Genomic_DNA"/>
</dbReference>
<gene>
    <name evidence="1" type="ORF">CC77DRAFT_1011584</name>
</gene>
<dbReference type="Proteomes" id="UP000077248">
    <property type="component" value="Unassembled WGS sequence"/>
</dbReference>
<dbReference type="VEuPathDB" id="FungiDB:CC77DRAFT_1011584"/>
<dbReference type="AlphaFoldDB" id="A0A177DC88"/>
<protein>
    <recommendedName>
        <fullName evidence="3">F-box domain-containing protein</fullName>
    </recommendedName>
</protein>